<dbReference type="AlphaFoldDB" id="A0A401IJ78"/>
<evidence type="ECO:0000313" key="10">
    <source>
        <dbReference type="Proteomes" id="UP000287247"/>
    </source>
</evidence>
<dbReference type="EMBL" id="BDQK01000013">
    <property type="protein sequence ID" value="GBF81230.1"/>
    <property type="molecule type" value="Genomic_DNA"/>
</dbReference>
<keyword evidence="6" id="KW-0460">Magnesium</keyword>
<evidence type="ECO:0000256" key="1">
    <source>
        <dbReference type="ARBA" id="ARBA00001946"/>
    </source>
</evidence>
<dbReference type="SUPFAM" id="SSF88723">
    <property type="entry name" value="PIN domain-like"/>
    <property type="match status" value="1"/>
</dbReference>
<comment type="similarity">
    <text evidence="7">Belongs to the PINc/VapC protein family.</text>
</comment>
<keyword evidence="10" id="KW-1185">Reference proteome</keyword>
<evidence type="ECO:0000256" key="4">
    <source>
        <dbReference type="ARBA" id="ARBA00022723"/>
    </source>
</evidence>
<feature type="domain" description="PIN" evidence="8">
    <location>
        <begin position="3"/>
        <end position="129"/>
    </location>
</feature>
<gene>
    <name evidence="9" type="ORF">AsFPU1_2642</name>
</gene>
<dbReference type="OrthoDB" id="9796690at2"/>
<evidence type="ECO:0000256" key="6">
    <source>
        <dbReference type="ARBA" id="ARBA00022842"/>
    </source>
</evidence>
<keyword evidence="5" id="KW-0378">Hydrolase</keyword>
<dbReference type="GO" id="GO:0046872">
    <property type="term" value="F:metal ion binding"/>
    <property type="evidence" value="ECO:0007669"/>
    <property type="project" value="UniProtKB-KW"/>
</dbReference>
<comment type="cofactor">
    <cofactor evidence="1">
        <name>Mg(2+)</name>
        <dbReference type="ChEBI" id="CHEBI:18420"/>
    </cofactor>
</comment>
<dbReference type="CDD" id="cd09881">
    <property type="entry name" value="PIN_VapC4-5_FitB-like"/>
    <property type="match status" value="1"/>
</dbReference>
<organism evidence="9 10">
    <name type="scientific">Aphanothece sacrum FPU1</name>
    <dbReference type="NCBI Taxonomy" id="1920663"/>
    <lineage>
        <taxon>Bacteria</taxon>
        <taxon>Bacillati</taxon>
        <taxon>Cyanobacteriota</taxon>
        <taxon>Cyanophyceae</taxon>
        <taxon>Oscillatoriophycideae</taxon>
        <taxon>Chroococcales</taxon>
        <taxon>Aphanothecaceae</taxon>
        <taxon>Aphanothece</taxon>
    </lineage>
</organism>
<comment type="caution">
    <text evidence="9">The sequence shown here is derived from an EMBL/GenBank/DDBJ whole genome shotgun (WGS) entry which is preliminary data.</text>
</comment>
<proteinExistence type="inferred from homology"/>
<keyword evidence="2" id="KW-1277">Toxin-antitoxin system</keyword>
<accession>A0A401IJ78</accession>
<sequence>MMYLLDTDTLTHLHAGNTNVINRLETLQDEEIAITIITKIEILRGRIDYVLKAFSAKDLLKAQELYSRSETLINQLPVILIEQNAANQFERLQNISKLRKIGRADMLIASITLANQAILVTRNIRHFRQFPNLLVENWVD</sequence>
<evidence type="ECO:0000256" key="5">
    <source>
        <dbReference type="ARBA" id="ARBA00022801"/>
    </source>
</evidence>
<dbReference type="GO" id="GO:0016787">
    <property type="term" value="F:hydrolase activity"/>
    <property type="evidence" value="ECO:0007669"/>
    <property type="project" value="UniProtKB-KW"/>
</dbReference>
<dbReference type="InterPro" id="IPR029060">
    <property type="entry name" value="PIN-like_dom_sf"/>
</dbReference>
<dbReference type="GO" id="GO:0004518">
    <property type="term" value="F:nuclease activity"/>
    <property type="evidence" value="ECO:0007669"/>
    <property type="project" value="UniProtKB-KW"/>
</dbReference>
<dbReference type="PANTHER" id="PTHR33653">
    <property type="entry name" value="RIBONUCLEASE VAPC2"/>
    <property type="match status" value="1"/>
</dbReference>
<dbReference type="Proteomes" id="UP000287247">
    <property type="component" value="Unassembled WGS sequence"/>
</dbReference>
<evidence type="ECO:0000256" key="2">
    <source>
        <dbReference type="ARBA" id="ARBA00022649"/>
    </source>
</evidence>
<dbReference type="InterPro" id="IPR050556">
    <property type="entry name" value="Type_II_TA_system_RNase"/>
</dbReference>
<dbReference type="Gene3D" id="3.40.50.1010">
    <property type="entry name" value="5'-nuclease"/>
    <property type="match status" value="1"/>
</dbReference>
<dbReference type="InterPro" id="IPR002716">
    <property type="entry name" value="PIN_dom"/>
</dbReference>
<protein>
    <submittedName>
        <fullName evidence="9">PIN domain protein</fullName>
    </submittedName>
</protein>
<dbReference type="RefSeq" id="WP_124971000.1">
    <property type="nucleotide sequence ID" value="NZ_BDQK01000013.1"/>
</dbReference>
<evidence type="ECO:0000259" key="8">
    <source>
        <dbReference type="Pfam" id="PF01850"/>
    </source>
</evidence>
<evidence type="ECO:0000313" key="9">
    <source>
        <dbReference type="EMBL" id="GBF81230.1"/>
    </source>
</evidence>
<dbReference type="Pfam" id="PF01850">
    <property type="entry name" value="PIN"/>
    <property type="match status" value="1"/>
</dbReference>
<evidence type="ECO:0000256" key="3">
    <source>
        <dbReference type="ARBA" id="ARBA00022722"/>
    </source>
</evidence>
<evidence type="ECO:0000256" key="7">
    <source>
        <dbReference type="ARBA" id="ARBA00038093"/>
    </source>
</evidence>
<keyword evidence="4" id="KW-0479">Metal-binding</keyword>
<dbReference type="PANTHER" id="PTHR33653:SF1">
    <property type="entry name" value="RIBONUCLEASE VAPC2"/>
    <property type="match status" value="1"/>
</dbReference>
<keyword evidence="3" id="KW-0540">Nuclease</keyword>
<name>A0A401IJ78_APHSA</name>
<reference evidence="10" key="1">
    <citation type="submission" date="2017-05" db="EMBL/GenBank/DDBJ databases">
        <title>Physiological properties and genetic analysis related to exopolysaccharide production of fresh-water unicellular cyanobacterium Aphanothece sacrum, Suizenji Nori, that has been cultured as a food source in Japan.</title>
        <authorList>
            <person name="Kanesaki Y."/>
            <person name="Yoshikawa S."/>
            <person name="Ohki K."/>
        </authorList>
    </citation>
    <scope>NUCLEOTIDE SEQUENCE [LARGE SCALE GENOMIC DNA]</scope>
    <source>
        <strain evidence="10">FPU1</strain>
    </source>
</reference>